<keyword evidence="4" id="KW-1185">Reference proteome</keyword>
<feature type="domain" description="Methyltransferase" evidence="2">
    <location>
        <begin position="46"/>
        <end position="149"/>
    </location>
</feature>
<comment type="caution">
    <text evidence="3">The sequence shown here is derived from an EMBL/GenBank/DDBJ whole genome shotgun (WGS) entry which is preliminary data.</text>
</comment>
<protein>
    <recommendedName>
        <fullName evidence="2">Methyltransferase domain-containing protein</fullName>
    </recommendedName>
</protein>
<dbReference type="InterPro" id="IPR041698">
    <property type="entry name" value="Methyltransf_25"/>
</dbReference>
<name>A0A2A9PEM0_OPHUN</name>
<dbReference type="EMBL" id="LAZP02000183">
    <property type="protein sequence ID" value="PFH59654.1"/>
    <property type="molecule type" value="Genomic_DNA"/>
</dbReference>
<dbReference type="AlphaFoldDB" id="A0A2A9PEM0"/>
<evidence type="ECO:0000313" key="3">
    <source>
        <dbReference type="EMBL" id="PFH59654.1"/>
    </source>
</evidence>
<evidence type="ECO:0000259" key="2">
    <source>
        <dbReference type="Pfam" id="PF13649"/>
    </source>
</evidence>
<evidence type="ECO:0000256" key="1">
    <source>
        <dbReference type="ARBA" id="ARBA00038158"/>
    </source>
</evidence>
<reference evidence="3 4" key="2">
    <citation type="journal article" date="2017" name="Sci. Rep.">
        <title>Ant-infecting Ophiocordyceps genomes reveal a high diversity of potential behavioral manipulation genes and a possible major role for enterotoxins.</title>
        <authorList>
            <person name="de Bekker C."/>
            <person name="Ohm R.A."/>
            <person name="Evans H.C."/>
            <person name="Brachmann A."/>
            <person name="Hughes D.P."/>
        </authorList>
    </citation>
    <scope>NUCLEOTIDE SEQUENCE [LARGE SCALE GENOMIC DNA]</scope>
    <source>
        <strain evidence="3 4">SC16a</strain>
    </source>
</reference>
<accession>A0A2A9PEM0</accession>
<dbReference type="Pfam" id="PF13649">
    <property type="entry name" value="Methyltransf_25"/>
    <property type="match status" value="1"/>
</dbReference>
<organism evidence="3 4">
    <name type="scientific">Ophiocordyceps unilateralis</name>
    <name type="common">Zombie-ant fungus</name>
    <name type="synonym">Torrubia unilateralis</name>
    <dbReference type="NCBI Taxonomy" id="268505"/>
    <lineage>
        <taxon>Eukaryota</taxon>
        <taxon>Fungi</taxon>
        <taxon>Dikarya</taxon>
        <taxon>Ascomycota</taxon>
        <taxon>Pezizomycotina</taxon>
        <taxon>Sordariomycetes</taxon>
        <taxon>Hypocreomycetidae</taxon>
        <taxon>Hypocreales</taxon>
        <taxon>Ophiocordycipitaceae</taxon>
        <taxon>Ophiocordyceps</taxon>
    </lineage>
</organism>
<dbReference type="InterPro" id="IPR029063">
    <property type="entry name" value="SAM-dependent_MTases_sf"/>
</dbReference>
<dbReference type="CDD" id="cd02440">
    <property type="entry name" value="AdoMet_MTases"/>
    <property type="match status" value="1"/>
</dbReference>
<reference evidence="3 4" key="1">
    <citation type="journal article" date="2015" name="BMC Genomics">
        <title>Gene expression during zombie ant biting behavior reflects the complexity underlying fungal parasitic behavioral manipulation.</title>
        <authorList>
            <person name="de Bekker C."/>
            <person name="Ohm R.A."/>
            <person name="Loreto R.G."/>
            <person name="Sebastian A."/>
            <person name="Albert I."/>
            <person name="Merrow M."/>
            <person name="Brachmann A."/>
            <person name="Hughes D.P."/>
        </authorList>
    </citation>
    <scope>NUCLEOTIDE SEQUENCE [LARGE SCALE GENOMIC DNA]</scope>
    <source>
        <strain evidence="3 4">SC16a</strain>
    </source>
</reference>
<proteinExistence type="inferred from homology"/>
<dbReference type="PANTHER" id="PTHR43591">
    <property type="entry name" value="METHYLTRANSFERASE"/>
    <property type="match status" value="1"/>
</dbReference>
<dbReference type="PANTHER" id="PTHR43591:SF110">
    <property type="entry name" value="RHODANESE DOMAIN-CONTAINING PROTEIN"/>
    <property type="match status" value="1"/>
</dbReference>
<comment type="similarity">
    <text evidence="1">Belongs to the methyltransferase superfamily. LaeA methyltransferase family.</text>
</comment>
<dbReference type="Gene3D" id="3.40.50.150">
    <property type="entry name" value="Vaccinia Virus protein VP39"/>
    <property type="match status" value="1"/>
</dbReference>
<dbReference type="Proteomes" id="UP000037136">
    <property type="component" value="Unassembled WGS sequence"/>
</dbReference>
<dbReference type="SUPFAM" id="SSF53335">
    <property type="entry name" value="S-adenosyl-L-methionine-dependent methyltransferases"/>
    <property type="match status" value="1"/>
</dbReference>
<dbReference type="OrthoDB" id="3647at2759"/>
<dbReference type="STRING" id="268505.A0A2A9PEM0"/>
<sequence>MTVSERLQYDVIGNDYARYTAVTLPFAKMAAEFIGKALGNCDGLTVLDLGGGNGLFARRALKAGAKYVDVVDISETMIELGKGNNEGEGRLRWHIADVTRPLREQCHLSLLDGQYDIVMGNWLHESAVKSVEDLEPIWQNVVDYLKPGGTFLGSRTLYPGVCGDATKGKYGATLVDMKEIPGGWRYRLRMQMEPPFVLEGTAMRDNCTMQNEIPRRLGLTDFRALAIEDTALYASDPEFWKEARDDPSFTVVISRKL</sequence>
<evidence type="ECO:0000313" key="4">
    <source>
        <dbReference type="Proteomes" id="UP000037136"/>
    </source>
</evidence>
<gene>
    <name evidence="3" type="ORF">XA68_12059</name>
</gene>